<evidence type="ECO:0000256" key="1">
    <source>
        <dbReference type="ARBA" id="ARBA00022450"/>
    </source>
</evidence>
<dbReference type="Proteomes" id="UP000570474">
    <property type="component" value="Unassembled WGS sequence"/>
</dbReference>
<name>A0A847S4U5_9BACT</name>
<dbReference type="NCBIfam" id="TIGR01746">
    <property type="entry name" value="Thioester-redct"/>
    <property type="match status" value="1"/>
</dbReference>
<dbReference type="FunFam" id="3.40.50.980:FF:000001">
    <property type="entry name" value="Non-ribosomal peptide synthetase"/>
    <property type="match status" value="1"/>
</dbReference>
<dbReference type="InterPro" id="IPR013120">
    <property type="entry name" value="FAR_NAD-bd"/>
</dbReference>
<dbReference type="EMBL" id="JABAIA010000003">
    <property type="protein sequence ID" value="NLR68465.1"/>
    <property type="molecule type" value="Genomic_DNA"/>
</dbReference>
<dbReference type="InterPro" id="IPR010071">
    <property type="entry name" value="AA_adenyl_dom"/>
</dbReference>
<dbReference type="CDD" id="cd05930">
    <property type="entry name" value="A_NRPS"/>
    <property type="match status" value="1"/>
</dbReference>
<dbReference type="InterPro" id="IPR020806">
    <property type="entry name" value="PKS_PP-bd"/>
</dbReference>
<dbReference type="Gene3D" id="3.30.300.30">
    <property type="match status" value="1"/>
</dbReference>
<dbReference type="SUPFAM" id="SSF51735">
    <property type="entry name" value="NAD(P)-binding Rossmann-fold domains"/>
    <property type="match status" value="1"/>
</dbReference>
<gene>
    <name evidence="4" type="ORF">HGH92_29435</name>
</gene>
<dbReference type="PROSITE" id="PS00455">
    <property type="entry name" value="AMP_BINDING"/>
    <property type="match status" value="1"/>
</dbReference>
<dbReference type="InterPro" id="IPR036291">
    <property type="entry name" value="NAD(P)-bd_dom_sf"/>
</dbReference>
<dbReference type="Pfam" id="PF00501">
    <property type="entry name" value="AMP-binding"/>
    <property type="match status" value="1"/>
</dbReference>
<dbReference type="CDD" id="cd05235">
    <property type="entry name" value="SDR_e1"/>
    <property type="match status" value="1"/>
</dbReference>
<keyword evidence="1" id="KW-0596">Phosphopantetheine</keyword>
<feature type="domain" description="Carrier" evidence="3">
    <location>
        <begin position="522"/>
        <end position="597"/>
    </location>
</feature>
<dbReference type="SUPFAM" id="SSF56801">
    <property type="entry name" value="Acetyl-CoA synthetase-like"/>
    <property type="match status" value="1"/>
</dbReference>
<dbReference type="InterPro" id="IPR020845">
    <property type="entry name" value="AMP-binding_CS"/>
</dbReference>
<dbReference type="PANTHER" id="PTHR44845:SF6">
    <property type="entry name" value="BETA-ALANINE-ACTIVATING ENZYME"/>
    <property type="match status" value="1"/>
</dbReference>
<evidence type="ECO:0000313" key="5">
    <source>
        <dbReference type="Proteomes" id="UP000570474"/>
    </source>
</evidence>
<keyword evidence="2" id="KW-0597">Phosphoprotein</keyword>
<dbReference type="PROSITE" id="PS50075">
    <property type="entry name" value="CARRIER"/>
    <property type="match status" value="1"/>
</dbReference>
<dbReference type="SMART" id="SM00823">
    <property type="entry name" value="PKS_PP"/>
    <property type="match status" value="1"/>
</dbReference>
<dbReference type="NCBIfam" id="TIGR01733">
    <property type="entry name" value="AA-adenyl-dom"/>
    <property type="match status" value="1"/>
</dbReference>
<dbReference type="InterPro" id="IPR010080">
    <property type="entry name" value="Thioester_reductase-like_dom"/>
</dbReference>
<dbReference type="InterPro" id="IPR000873">
    <property type="entry name" value="AMP-dep_synth/lig_dom"/>
</dbReference>
<dbReference type="Gene3D" id="3.40.50.720">
    <property type="entry name" value="NAD(P)-binding Rossmann-like Domain"/>
    <property type="match status" value="1"/>
</dbReference>
<protein>
    <submittedName>
        <fullName evidence="4">Amino acid adenylation domain-containing protein</fullName>
    </submittedName>
</protein>
<dbReference type="GO" id="GO:0031177">
    <property type="term" value="F:phosphopantetheine binding"/>
    <property type="evidence" value="ECO:0007669"/>
    <property type="project" value="InterPro"/>
</dbReference>
<evidence type="ECO:0000313" key="4">
    <source>
        <dbReference type="EMBL" id="NLR68465.1"/>
    </source>
</evidence>
<dbReference type="FunFam" id="3.40.50.12780:FF:000012">
    <property type="entry name" value="Non-ribosomal peptide synthetase"/>
    <property type="match status" value="1"/>
</dbReference>
<dbReference type="RefSeq" id="WP_168874375.1">
    <property type="nucleotide sequence ID" value="NZ_JABAIA010000003.1"/>
</dbReference>
<dbReference type="Pfam" id="PF00550">
    <property type="entry name" value="PP-binding"/>
    <property type="match status" value="1"/>
</dbReference>
<evidence type="ECO:0000259" key="3">
    <source>
        <dbReference type="PROSITE" id="PS50075"/>
    </source>
</evidence>
<dbReference type="Gene3D" id="1.10.1200.10">
    <property type="entry name" value="ACP-like"/>
    <property type="match status" value="1"/>
</dbReference>
<dbReference type="Gene3D" id="3.40.50.980">
    <property type="match status" value="2"/>
</dbReference>
<dbReference type="Gene3D" id="2.30.38.10">
    <property type="entry name" value="Luciferase, Domain 3"/>
    <property type="match status" value="1"/>
</dbReference>
<dbReference type="AlphaFoldDB" id="A0A847S4U5"/>
<dbReference type="InterPro" id="IPR025110">
    <property type="entry name" value="AMP-bd_C"/>
</dbReference>
<organism evidence="4 5">
    <name type="scientific">Chitinophaga varians</name>
    <dbReference type="NCBI Taxonomy" id="2202339"/>
    <lineage>
        <taxon>Bacteria</taxon>
        <taxon>Pseudomonadati</taxon>
        <taxon>Bacteroidota</taxon>
        <taxon>Chitinophagia</taxon>
        <taxon>Chitinophagales</taxon>
        <taxon>Chitinophagaceae</taxon>
        <taxon>Chitinophaga</taxon>
    </lineage>
</organism>
<dbReference type="SUPFAM" id="SSF47336">
    <property type="entry name" value="ACP-like"/>
    <property type="match status" value="1"/>
</dbReference>
<dbReference type="PANTHER" id="PTHR44845">
    <property type="entry name" value="CARRIER DOMAIN-CONTAINING PROTEIN"/>
    <property type="match status" value="1"/>
</dbReference>
<proteinExistence type="predicted"/>
<dbReference type="InterPro" id="IPR045851">
    <property type="entry name" value="AMP-bd_C_sf"/>
</dbReference>
<accession>A0A847S4U5</accession>
<sequence>MKPSERETPRFPHCGHLTQTIPGIFQNTVTLMPQKTAIIFKSESITYHGLNTKANQLAGLLTRAGAGPGVMIAVCMPQGIERVIYTLAVMKTGAAYVPLDPEYPEARLHFILSDTGAAFVLTSSLLRSKFPEYPGRIILPEEEQTAALPAEDLQVNIQPDDILYVIYTSGSTGVPKGVVVEQGAVLSFIQDYPEAIGITSESIAVQLLSFSFDAAFMDLWIPLLVGATLHLYPDNKLLGEALMDYIRQHHINILAMITPTILASLPTNGDIGHLKIIGVGGDVCPENLVLHWMNKVKLYNAYGPTETTIAVTCHPYQPGQSARTIGKPLGNVTFHALDTHLQPVPVGSEGELFIGGAQLAREYLHRPDITAERFLQVTTGNLENRRLYKTGDLVRMLPDGNWEFIGRNDQQIKVRGFRIEPGEIERAITGIPDVKEAVVTAVKMPHEQTILAAFITPRQFTTPDEVRLKTDIRSRLQQQLPAHMVPDRLVILEKMPITPNGKISKEALSGLVHSEQLSLEGISEDNIEDILAAVWKHVLQLPEVAATDNFTALGGHSLSAVRIFTALPELLRKNLQLADIYQFPTIEKLAAEIRRRQSLIPLSQEERMKVNTDILLNDIKLDAGHDYPTAIDPSVLANPQRILLTGATGFVGSHLLLELIEKTNADIYCLVRAQNKAHAMERIKSVFDRYRLKWPATKAHRIIPVTGDFCFPYLGMPARDFYQLAEEIEIVYHSGGSVNYIQPYSILKSVNVDGAQQVILFATTGKLKYLIECSTIGVFSWGRPVTGKTWMREDDPIDQNLPAICRDMNYVRSKWVAEKILDLAQKKGLPVINFRLGFVMCNSQTGATEMNQWWGSLVRSCLSTGTFPLIMGLKDELVTVDFVAQAIVHIAKNKDAVGKNFHLVPEPYNDLSVTDFFVKINEHFNTGLTAQPFPEWLLQWKNNQNNALYSLLSLFTEDVDRGKSLMEVYENTYYLDKSNTDTFLAGSGIRPTAITKELLTVYLDYMGVLPSA</sequence>
<dbReference type="Pfam" id="PF13193">
    <property type="entry name" value="AMP-binding_C"/>
    <property type="match status" value="1"/>
</dbReference>
<comment type="caution">
    <text evidence="4">The sequence shown here is derived from an EMBL/GenBank/DDBJ whole genome shotgun (WGS) entry which is preliminary data.</text>
</comment>
<reference evidence="4 5" key="1">
    <citation type="submission" date="2020-04" db="EMBL/GenBank/DDBJ databases">
        <authorList>
            <person name="Yin C."/>
        </authorList>
    </citation>
    <scope>NUCLEOTIDE SEQUENCE [LARGE SCALE GENOMIC DNA]</scope>
    <source>
        <strain evidence="4 5">Ae27</strain>
    </source>
</reference>
<dbReference type="InterPro" id="IPR009081">
    <property type="entry name" value="PP-bd_ACP"/>
</dbReference>
<dbReference type="InterPro" id="IPR036736">
    <property type="entry name" value="ACP-like_sf"/>
</dbReference>
<evidence type="ECO:0000256" key="2">
    <source>
        <dbReference type="ARBA" id="ARBA00022553"/>
    </source>
</evidence>
<dbReference type="Pfam" id="PF07993">
    <property type="entry name" value="NAD_binding_4"/>
    <property type="match status" value="1"/>
</dbReference>
<keyword evidence="5" id="KW-1185">Reference proteome</keyword>